<feature type="signal peptide" evidence="1">
    <location>
        <begin position="1"/>
        <end position="17"/>
    </location>
</feature>
<evidence type="ECO:0000313" key="4">
    <source>
        <dbReference type="Proteomes" id="UP000317010"/>
    </source>
</evidence>
<reference evidence="3 4" key="1">
    <citation type="submission" date="2019-07" db="EMBL/GenBank/DDBJ databases">
        <title>Genomic Encyclopedia of Archaeal and Bacterial Type Strains, Phase II (KMG-II): from individual species to whole genera.</title>
        <authorList>
            <person name="Goeker M."/>
        </authorList>
    </citation>
    <scope>NUCLEOTIDE SEQUENCE [LARGE SCALE GENOMIC DNA]</scope>
    <source>
        <strain evidence="3 4">ATCC BAA-1854</strain>
    </source>
</reference>
<dbReference type="GO" id="GO:0006508">
    <property type="term" value="P:proteolysis"/>
    <property type="evidence" value="ECO:0007669"/>
    <property type="project" value="InterPro"/>
</dbReference>
<dbReference type="Gene3D" id="3.90.226.10">
    <property type="entry name" value="2-enoyl-CoA Hydratase, Chain A, domain 1"/>
    <property type="match status" value="1"/>
</dbReference>
<name>A0A562U5B9_9SPHI</name>
<sequence length="426" mass="46848">MKKIILFLLIIPFACMAQETRPVAVESMTPELTKVVVDTLSKALIANYVFTDKAQVMSKYLYGQLAKGVYNNIKDPQAFAEQISTDLQTGCPDLHMGFHYNARLAQLGPPPPMNGPDPRQDSLRNADMAARNFAFTASEILPGNVGYVKFNGFVDVTPPAIQTVTAAFRFVQHTKALIIDLRENHGGSPEMVKQVASYFFPEKTRVNDIIVPNKRDTSKGWTDPTATDGVILRMPVYILTSSQTVSAAEDLAYAMQATKRGTIAGEKTAGGSHPVGPVFLGHGFVAGIPFAHSYNIHTGTEWEGIGVVPDIALKADASLDEISLTLFPNSWYANQHKAVDRPVEPSTVQAYLGTYEGGLKFYIKDGALYCENPERGNQVFKLRYISPGFFQLDENVQVKFGQQQGAASGMQFYWSNGNISFKQKNQ</sequence>
<dbReference type="EMBL" id="VLLI01000005">
    <property type="protein sequence ID" value="TWJ00779.1"/>
    <property type="molecule type" value="Genomic_DNA"/>
</dbReference>
<dbReference type="OrthoDB" id="6397760at2"/>
<proteinExistence type="predicted"/>
<dbReference type="InterPro" id="IPR005151">
    <property type="entry name" value="Tail-specific_protease"/>
</dbReference>
<dbReference type="AlphaFoldDB" id="A0A562U5B9"/>
<keyword evidence="1" id="KW-0732">Signal</keyword>
<feature type="domain" description="Tail specific protease" evidence="2">
    <location>
        <begin position="100"/>
        <end position="314"/>
    </location>
</feature>
<comment type="caution">
    <text evidence="3">The sequence shown here is derived from an EMBL/GenBank/DDBJ whole genome shotgun (WGS) entry which is preliminary data.</text>
</comment>
<dbReference type="GO" id="GO:0008236">
    <property type="term" value="F:serine-type peptidase activity"/>
    <property type="evidence" value="ECO:0007669"/>
    <property type="project" value="InterPro"/>
</dbReference>
<keyword evidence="4" id="KW-1185">Reference proteome</keyword>
<dbReference type="Pfam" id="PF03572">
    <property type="entry name" value="Peptidase_S41"/>
    <property type="match status" value="1"/>
</dbReference>
<dbReference type="Gene3D" id="3.30.750.44">
    <property type="match status" value="1"/>
</dbReference>
<protein>
    <submittedName>
        <fullName evidence="3">Peptidase S41-like protein</fullName>
    </submittedName>
</protein>
<dbReference type="SUPFAM" id="SSF52096">
    <property type="entry name" value="ClpP/crotonase"/>
    <property type="match status" value="1"/>
</dbReference>
<dbReference type="SMART" id="SM00245">
    <property type="entry name" value="TSPc"/>
    <property type="match status" value="1"/>
</dbReference>
<dbReference type="InterPro" id="IPR029045">
    <property type="entry name" value="ClpP/crotonase-like_dom_sf"/>
</dbReference>
<dbReference type="Pfam" id="PF11918">
    <property type="entry name" value="Peptidase_S41_N"/>
    <property type="match status" value="1"/>
</dbReference>
<dbReference type="Proteomes" id="UP000317010">
    <property type="component" value="Unassembled WGS sequence"/>
</dbReference>
<accession>A0A562U5B9</accession>
<dbReference type="CDD" id="cd07563">
    <property type="entry name" value="Peptidase_S41_IRBP"/>
    <property type="match status" value="1"/>
</dbReference>
<dbReference type="PANTHER" id="PTHR11261">
    <property type="entry name" value="INTERPHOTORECEPTOR RETINOID-BINDING PROTEIN"/>
    <property type="match status" value="1"/>
</dbReference>
<dbReference type="RefSeq" id="WP_144912161.1">
    <property type="nucleotide sequence ID" value="NZ_VLLI01000005.1"/>
</dbReference>
<organism evidence="3 4">
    <name type="scientific">Mucilaginibacter frigoritolerans</name>
    <dbReference type="NCBI Taxonomy" id="652788"/>
    <lineage>
        <taxon>Bacteria</taxon>
        <taxon>Pseudomonadati</taxon>
        <taxon>Bacteroidota</taxon>
        <taxon>Sphingobacteriia</taxon>
        <taxon>Sphingobacteriales</taxon>
        <taxon>Sphingobacteriaceae</taxon>
        <taxon>Mucilaginibacter</taxon>
    </lineage>
</organism>
<feature type="chain" id="PRO_5021699044" evidence="1">
    <location>
        <begin position="18"/>
        <end position="426"/>
    </location>
</feature>
<dbReference type="PANTHER" id="PTHR11261:SF3">
    <property type="entry name" value="RETINOL-BINDING PROTEIN 3"/>
    <property type="match status" value="1"/>
</dbReference>
<evidence type="ECO:0000256" key="1">
    <source>
        <dbReference type="SAM" id="SignalP"/>
    </source>
</evidence>
<evidence type="ECO:0000259" key="2">
    <source>
        <dbReference type="SMART" id="SM00245"/>
    </source>
</evidence>
<gene>
    <name evidence="3" type="ORF">JN11_02038</name>
</gene>
<evidence type="ECO:0000313" key="3">
    <source>
        <dbReference type="EMBL" id="TWJ00779.1"/>
    </source>
</evidence>